<evidence type="ECO:0000259" key="2">
    <source>
        <dbReference type="Pfam" id="PF01593"/>
    </source>
</evidence>
<dbReference type="PANTHER" id="PTHR43563:SF1">
    <property type="entry name" value="AMINE OXIDASE [FLAVIN-CONTAINING] B"/>
    <property type="match status" value="1"/>
</dbReference>
<dbReference type="InterPro" id="IPR036188">
    <property type="entry name" value="FAD/NAD-bd_sf"/>
</dbReference>
<dbReference type="SUPFAM" id="SSF54373">
    <property type="entry name" value="FAD-linked reductases, C-terminal domain"/>
    <property type="match status" value="1"/>
</dbReference>
<sequence>MKTDKRIVIIGAGLSGLTLAYTLKKKGINATILEAADRPGGRIHTQIGVAGTPLELGATWFSDQHPQMIALLQELHLQKFPQFSEGISLFLTKSFEPPQQFFIPAGEAPSYRITGGTEQLIKTLQTQIPADRLLLNTKVTAIKERPENLLIITENGNEFEADIVISCMPPKTAVSLIEFSPALPEDVRSILHRVQTWMAGAIKFVLEFESPFWRKKGFSGMLFSHTGIISEMYDHTNATENRFGFTGFLNGATAVYSQEERKVYVIKQLQDLLGEDVLRMTAYYDKVWVDEDLLYSNSPDFRPHQYNGHPVLHEAYLNNRFYFCGTETAALHPGYMEGAVLSAITVAEKLNMQ</sequence>
<dbReference type="Proteomes" id="UP000002215">
    <property type="component" value="Chromosome"/>
</dbReference>
<dbReference type="PANTHER" id="PTHR43563">
    <property type="entry name" value="AMINE OXIDASE"/>
    <property type="match status" value="1"/>
</dbReference>
<dbReference type="KEGG" id="cpi:Cpin_6047"/>
<evidence type="ECO:0000313" key="3">
    <source>
        <dbReference type="EMBL" id="ACU63459.1"/>
    </source>
</evidence>
<dbReference type="Gene3D" id="3.50.50.60">
    <property type="entry name" value="FAD/NAD(P)-binding domain"/>
    <property type="match status" value="2"/>
</dbReference>
<dbReference type="EMBL" id="CP001699">
    <property type="protein sequence ID" value="ACU63459.1"/>
    <property type="molecule type" value="Genomic_DNA"/>
</dbReference>
<comment type="similarity">
    <text evidence="1">Belongs to the flavin monoamine oxidase family.</text>
</comment>
<dbReference type="InterPro" id="IPR050703">
    <property type="entry name" value="Flavin_MAO"/>
</dbReference>
<dbReference type="OrthoDB" id="56323at2"/>
<dbReference type="GO" id="GO:0016491">
    <property type="term" value="F:oxidoreductase activity"/>
    <property type="evidence" value="ECO:0007669"/>
    <property type="project" value="InterPro"/>
</dbReference>
<proteinExistence type="inferred from homology"/>
<reference evidence="3 4" key="2">
    <citation type="journal article" date="2010" name="Stand. Genomic Sci.">
        <title>Complete genome sequence of Chitinophaga pinensis type strain (UQM 2034).</title>
        <authorList>
            <person name="Glavina Del Rio T."/>
            <person name="Abt B."/>
            <person name="Spring S."/>
            <person name="Lapidus A."/>
            <person name="Nolan M."/>
            <person name="Tice H."/>
            <person name="Copeland A."/>
            <person name="Cheng J.F."/>
            <person name="Chen F."/>
            <person name="Bruce D."/>
            <person name="Goodwin L."/>
            <person name="Pitluck S."/>
            <person name="Ivanova N."/>
            <person name="Mavromatis K."/>
            <person name="Mikhailova N."/>
            <person name="Pati A."/>
            <person name="Chen A."/>
            <person name="Palaniappan K."/>
            <person name="Land M."/>
            <person name="Hauser L."/>
            <person name="Chang Y.J."/>
            <person name="Jeffries C.D."/>
            <person name="Chain P."/>
            <person name="Saunders E."/>
            <person name="Detter J.C."/>
            <person name="Brettin T."/>
            <person name="Rohde M."/>
            <person name="Goker M."/>
            <person name="Bristow J."/>
            <person name="Eisen J.A."/>
            <person name="Markowitz V."/>
            <person name="Hugenholtz P."/>
            <person name="Kyrpides N.C."/>
            <person name="Klenk H.P."/>
            <person name="Lucas S."/>
        </authorList>
    </citation>
    <scope>NUCLEOTIDE SEQUENCE [LARGE SCALE GENOMIC DNA]</scope>
    <source>
        <strain evidence="4">ATCC 43595 / DSM 2588 / LMG 13176 / NBRC 15968 / NCIMB 11800 / UQM 2034</strain>
    </source>
</reference>
<feature type="domain" description="Amine oxidase" evidence="2">
    <location>
        <begin position="14"/>
        <end position="85"/>
    </location>
</feature>
<evidence type="ECO:0000313" key="4">
    <source>
        <dbReference type="Proteomes" id="UP000002215"/>
    </source>
</evidence>
<evidence type="ECO:0000256" key="1">
    <source>
        <dbReference type="ARBA" id="ARBA00005995"/>
    </source>
</evidence>
<dbReference type="Pfam" id="PF01593">
    <property type="entry name" value="Amino_oxidase"/>
    <property type="match status" value="2"/>
</dbReference>
<protein>
    <submittedName>
        <fullName evidence="3">Amine oxidase</fullName>
    </submittedName>
</protein>
<dbReference type="RefSeq" id="WP_012793624.1">
    <property type="nucleotide sequence ID" value="NC_013132.1"/>
</dbReference>
<gene>
    <name evidence="3" type="ordered locus">Cpin_6047</name>
</gene>
<accession>A0A979G9K8</accession>
<dbReference type="InterPro" id="IPR002937">
    <property type="entry name" value="Amino_oxidase"/>
</dbReference>
<reference evidence="4" key="1">
    <citation type="submission" date="2009-08" db="EMBL/GenBank/DDBJ databases">
        <title>The complete genome of Chitinophaga pinensis DSM 2588.</title>
        <authorList>
            <consortium name="US DOE Joint Genome Institute (JGI-PGF)"/>
            <person name="Lucas S."/>
            <person name="Copeland A."/>
            <person name="Lapidus A."/>
            <person name="Glavina del Rio T."/>
            <person name="Dalin E."/>
            <person name="Tice H."/>
            <person name="Bruce D."/>
            <person name="Goodwin L."/>
            <person name="Pitluck S."/>
            <person name="Kyrpides N."/>
            <person name="Mavromatis K."/>
            <person name="Ivanova N."/>
            <person name="Mikhailova N."/>
            <person name="Sims D."/>
            <person name="Meinche L."/>
            <person name="Brettin T."/>
            <person name="Detter J.C."/>
            <person name="Han C."/>
            <person name="Larimer F."/>
            <person name="Land M."/>
            <person name="Hauser L."/>
            <person name="Markowitz V."/>
            <person name="Cheng J.-F."/>
            <person name="Hugenholtz P."/>
            <person name="Woyke T."/>
            <person name="Wu D."/>
            <person name="Spring S."/>
            <person name="Klenk H.-P."/>
            <person name="Eisen J.A."/>
        </authorList>
    </citation>
    <scope>NUCLEOTIDE SEQUENCE [LARGE SCALE GENOMIC DNA]</scope>
    <source>
        <strain evidence="4">ATCC 43595 / DSM 2588 / LMG 13176 / NBRC 15968 / NCIMB 11800 / UQM 2034</strain>
    </source>
</reference>
<feature type="domain" description="Amine oxidase" evidence="2">
    <location>
        <begin position="97"/>
        <end position="350"/>
    </location>
</feature>
<dbReference type="SUPFAM" id="SSF51905">
    <property type="entry name" value="FAD/NAD(P)-binding domain"/>
    <property type="match status" value="1"/>
</dbReference>
<name>A0A979G9K8_CHIPD</name>
<organism evidence="3 4">
    <name type="scientific">Chitinophaga pinensis (strain ATCC 43595 / DSM 2588 / LMG 13176 / NBRC 15968 / NCIMB 11800 / UQM 2034)</name>
    <dbReference type="NCBI Taxonomy" id="485918"/>
    <lineage>
        <taxon>Bacteria</taxon>
        <taxon>Pseudomonadati</taxon>
        <taxon>Bacteroidota</taxon>
        <taxon>Chitinophagia</taxon>
        <taxon>Chitinophagales</taxon>
        <taxon>Chitinophagaceae</taxon>
        <taxon>Chitinophaga</taxon>
    </lineage>
</organism>
<dbReference type="AlphaFoldDB" id="A0A979G9K8"/>